<reference evidence="1 2" key="1">
    <citation type="submission" date="2018-02" db="EMBL/GenBank/DDBJ databases">
        <title>Novel Leptospira species isolated from soil and water in Japan.</title>
        <authorList>
            <person name="Nakao R."/>
            <person name="Masuzawa T."/>
        </authorList>
    </citation>
    <scope>NUCLEOTIDE SEQUENCE [LARGE SCALE GENOMIC DNA]</scope>
    <source>
        <strain evidence="1 2">E8</strain>
    </source>
</reference>
<evidence type="ECO:0000313" key="2">
    <source>
        <dbReference type="Proteomes" id="UP000245076"/>
    </source>
</evidence>
<dbReference type="EMBL" id="BFAY01000013">
    <property type="protein sequence ID" value="GBF40670.1"/>
    <property type="molecule type" value="Genomic_DNA"/>
</dbReference>
<name>A0A2P2D7R8_9LEPT</name>
<sequence length="72" mass="8012">MRKLLVVVALLGACSSGPKDFRKDVLCHANKNDYCFCCNTDGGECARFEWAAYAIMECKQARSFGFPIIEAK</sequence>
<keyword evidence="2" id="KW-1185">Reference proteome</keyword>
<gene>
    <name evidence="1" type="ORF">LPTSP1_36880</name>
</gene>
<dbReference type="AlphaFoldDB" id="A0A2P2D7R8"/>
<protein>
    <submittedName>
        <fullName evidence="1">SusD family</fullName>
    </submittedName>
</protein>
<organism evidence="1 2">
    <name type="scientific">Leptospira johnsonii</name>
    <dbReference type="NCBI Taxonomy" id="1917820"/>
    <lineage>
        <taxon>Bacteria</taxon>
        <taxon>Pseudomonadati</taxon>
        <taxon>Spirochaetota</taxon>
        <taxon>Spirochaetia</taxon>
        <taxon>Leptospirales</taxon>
        <taxon>Leptospiraceae</taxon>
        <taxon>Leptospira</taxon>
    </lineage>
</organism>
<comment type="caution">
    <text evidence="1">The sequence shown here is derived from an EMBL/GenBank/DDBJ whole genome shotgun (WGS) entry which is preliminary data.</text>
</comment>
<proteinExistence type="predicted"/>
<accession>A0A2P2D7R8</accession>
<dbReference type="Proteomes" id="UP000245076">
    <property type="component" value="Unassembled WGS sequence"/>
</dbReference>
<evidence type="ECO:0000313" key="1">
    <source>
        <dbReference type="EMBL" id="GBF40670.1"/>
    </source>
</evidence>